<dbReference type="AlphaFoldDB" id="A0A165IT36"/>
<feature type="transmembrane region" description="Helical" evidence="1">
    <location>
        <begin position="12"/>
        <end position="30"/>
    </location>
</feature>
<accession>A0A165IT36</accession>
<organism evidence="2 3">
    <name type="scientific">Calocera cornea HHB12733</name>
    <dbReference type="NCBI Taxonomy" id="1353952"/>
    <lineage>
        <taxon>Eukaryota</taxon>
        <taxon>Fungi</taxon>
        <taxon>Dikarya</taxon>
        <taxon>Basidiomycota</taxon>
        <taxon>Agaricomycotina</taxon>
        <taxon>Dacrymycetes</taxon>
        <taxon>Dacrymycetales</taxon>
        <taxon>Dacrymycetaceae</taxon>
        <taxon>Calocera</taxon>
    </lineage>
</organism>
<keyword evidence="1" id="KW-0472">Membrane</keyword>
<dbReference type="EMBL" id="KV423927">
    <property type="protein sequence ID" value="KZT60944.1"/>
    <property type="molecule type" value="Genomic_DNA"/>
</dbReference>
<dbReference type="STRING" id="1353952.A0A165IT36"/>
<keyword evidence="1" id="KW-0812">Transmembrane</keyword>
<keyword evidence="3" id="KW-1185">Reference proteome</keyword>
<dbReference type="Proteomes" id="UP000076842">
    <property type="component" value="Unassembled WGS sequence"/>
</dbReference>
<name>A0A165IT36_9BASI</name>
<feature type="transmembrane region" description="Helical" evidence="1">
    <location>
        <begin position="50"/>
        <end position="68"/>
    </location>
</feature>
<evidence type="ECO:0000256" key="1">
    <source>
        <dbReference type="SAM" id="Phobius"/>
    </source>
</evidence>
<dbReference type="InParanoid" id="A0A165IT36"/>
<sequence>MSNPAAPHPISSVFLLHVALELPFAIQGLFMAEQLPFIEMTNTTLVITKIYAALSIGTCVGAVLCRGLPEFLPGKRAMALSLLVYHAIVAAVLMGCPRFVPFSFGVMAEQFTITPERSYAVLHGLAALGFAGWWQLTLPYVEAAKGNLKFQ</sequence>
<gene>
    <name evidence="2" type="ORF">CALCODRAFT_491886</name>
</gene>
<reference evidence="2 3" key="1">
    <citation type="journal article" date="2016" name="Mol. Biol. Evol.">
        <title>Comparative Genomics of Early-Diverging Mushroom-Forming Fungi Provides Insights into the Origins of Lignocellulose Decay Capabilities.</title>
        <authorList>
            <person name="Nagy L.G."/>
            <person name="Riley R."/>
            <person name="Tritt A."/>
            <person name="Adam C."/>
            <person name="Daum C."/>
            <person name="Floudas D."/>
            <person name="Sun H."/>
            <person name="Yadav J.S."/>
            <person name="Pangilinan J."/>
            <person name="Larsson K.H."/>
            <person name="Matsuura K."/>
            <person name="Barry K."/>
            <person name="Labutti K."/>
            <person name="Kuo R."/>
            <person name="Ohm R.A."/>
            <person name="Bhattacharya S.S."/>
            <person name="Shirouzu T."/>
            <person name="Yoshinaga Y."/>
            <person name="Martin F.M."/>
            <person name="Grigoriev I.V."/>
            <person name="Hibbett D.S."/>
        </authorList>
    </citation>
    <scope>NUCLEOTIDE SEQUENCE [LARGE SCALE GENOMIC DNA]</scope>
    <source>
        <strain evidence="2 3">HHB12733</strain>
    </source>
</reference>
<keyword evidence="1" id="KW-1133">Transmembrane helix</keyword>
<feature type="transmembrane region" description="Helical" evidence="1">
    <location>
        <begin position="80"/>
        <end position="100"/>
    </location>
</feature>
<feature type="transmembrane region" description="Helical" evidence="1">
    <location>
        <begin position="120"/>
        <end position="141"/>
    </location>
</feature>
<evidence type="ECO:0000313" key="3">
    <source>
        <dbReference type="Proteomes" id="UP000076842"/>
    </source>
</evidence>
<protein>
    <recommendedName>
        <fullName evidence="4">Major facilitator superfamily (MFS) profile domain-containing protein</fullName>
    </recommendedName>
</protein>
<dbReference type="OrthoDB" id="2550823at2759"/>
<evidence type="ECO:0000313" key="2">
    <source>
        <dbReference type="EMBL" id="KZT60944.1"/>
    </source>
</evidence>
<proteinExistence type="predicted"/>
<evidence type="ECO:0008006" key="4">
    <source>
        <dbReference type="Google" id="ProtNLM"/>
    </source>
</evidence>